<evidence type="ECO:0000313" key="2">
    <source>
        <dbReference type="Proteomes" id="UP000825679"/>
    </source>
</evidence>
<dbReference type="Proteomes" id="UP000825679">
    <property type="component" value="Chromosome"/>
</dbReference>
<dbReference type="Gene3D" id="3.40.50.300">
    <property type="entry name" value="P-loop containing nucleotide triphosphate hydrolases"/>
    <property type="match status" value="1"/>
</dbReference>
<organism evidence="1 2">
    <name type="scientific">Deefgea tanakiae</name>
    <dbReference type="NCBI Taxonomy" id="2865840"/>
    <lineage>
        <taxon>Bacteria</taxon>
        <taxon>Pseudomonadati</taxon>
        <taxon>Pseudomonadota</taxon>
        <taxon>Betaproteobacteria</taxon>
        <taxon>Neisseriales</taxon>
        <taxon>Chitinibacteraceae</taxon>
        <taxon>Deefgea</taxon>
    </lineage>
</organism>
<reference evidence="1 2" key="1">
    <citation type="submission" date="2021-08" db="EMBL/GenBank/DDBJ databases">
        <title>complete genome sequencing of Deefgea sp. D25.</title>
        <authorList>
            <person name="Bae J.-W."/>
            <person name="Gim D.-H."/>
        </authorList>
    </citation>
    <scope>NUCLEOTIDE SEQUENCE [LARGE SCALE GENOMIC DNA]</scope>
    <source>
        <strain evidence="1 2">D25</strain>
    </source>
</reference>
<dbReference type="RefSeq" id="WP_221006500.1">
    <property type="nucleotide sequence ID" value="NZ_CP081150.1"/>
</dbReference>
<dbReference type="SUPFAM" id="SSF52540">
    <property type="entry name" value="P-loop containing nucleoside triphosphate hydrolases"/>
    <property type="match status" value="1"/>
</dbReference>
<dbReference type="InterPro" id="IPR027417">
    <property type="entry name" value="P-loop_NTPase"/>
</dbReference>
<dbReference type="EMBL" id="CP081150">
    <property type="protein sequence ID" value="QZA78127.1"/>
    <property type="molecule type" value="Genomic_DNA"/>
</dbReference>
<protein>
    <recommendedName>
        <fullName evidence="3">Cytoplasmic protein</fullName>
    </recommendedName>
</protein>
<evidence type="ECO:0000313" key="1">
    <source>
        <dbReference type="EMBL" id="QZA78127.1"/>
    </source>
</evidence>
<accession>A0ABX8Z6B9</accession>
<proteinExistence type="predicted"/>
<name>A0ABX8Z6B9_9NEIS</name>
<sequence>MKLNIDLKNCYGISELKYCFDFTNSSCYAIYAPNGFMKTSLSKTFDDYAKGRESSDLIFTDRTSLRKITDDADISLTPESIFVIEPYNQEFSSEQSSLLLVNNAIKTQYDNALKQISEKQTTLFAKLKQLSGLTGRTLTPEIELLKTFGATSIADLLESLEQKISESAPSKLADLIYSEIFNEKTVALLESGVIKDQLEEYIQRYNDLVLKSDVLSKQFNHYSAGAVNKQLADNGFFAAKHTINLNTKNGKKEISSAEELTKKIDDERQKIFTDKELAGKFDAIDKKIQNIELRKFREYLFENQELLPELKNFRQLQKNIWIAYLVDQKELFDQFLAQYKAGKVTIEAAVKQAQEERTDWERVVAIFNKRFFVPFKMSVSNQEDVILKGKKPSIAFKFSDGEVEIDVPRDSLLKVLSQGEKRALYILNILFEIQSRKKQGLMTTLLVDDIADSFDYKNKYAIIEYLKDIVNSGGFNCIFLSHNFDFYRSVSGRLSLKQEFKLTVTKTGRKLKLSPEKYQNNPFLFWKKKLNEPSYCISAISFVRNLAEYCGNKHDYSTLTSLLHIKTNTYTITLNDLCEIYKRVLIDKNNLVLTPPNKTVFELLCEESEKIIDEDDNHLELEMKIVLSIAIRLLAEQHMIKRINNQDFVDNITKNQTISLLKKYKESTLGTSEEIDTLEQVNLITPENIHLNSFMYEPILDMGSSHLKALYAEVKALAC</sequence>
<evidence type="ECO:0008006" key="3">
    <source>
        <dbReference type="Google" id="ProtNLM"/>
    </source>
</evidence>
<keyword evidence="2" id="KW-1185">Reference proteome</keyword>
<gene>
    <name evidence="1" type="ORF">K4H28_01440</name>
</gene>